<dbReference type="AlphaFoldDB" id="A0A0F9GDQ8"/>
<comment type="caution">
    <text evidence="1">The sequence shown here is derived from an EMBL/GenBank/DDBJ whole genome shotgun (WGS) entry which is preliminary data.</text>
</comment>
<sequence>MTRRHKHARIHQGDEAEARELVRELKAALGERHTVAIAVD</sequence>
<evidence type="ECO:0000313" key="1">
    <source>
        <dbReference type="EMBL" id="KKL96969.1"/>
    </source>
</evidence>
<organism evidence="1">
    <name type="scientific">marine sediment metagenome</name>
    <dbReference type="NCBI Taxonomy" id="412755"/>
    <lineage>
        <taxon>unclassified sequences</taxon>
        <taxon>metagenomes</taxon>
        <taxon>ecological metagenomes</taxon>
    </lineage>
</organism>
<reference evidence="1" key="1">
    <citation type="journal article" date="2015" name="Nature">
        <title>Complex archaea that bridge the gap between prokaryotes and eukaryotes.</title>
        <authorList>
            <person name="Spang A."/>
            <person name="Saw J.H."/>
            <person name="Jorgensen S.L."/>
            <person name="Zaremba-Niedzwiedzka K."/>
            <person name="Martijn J."/>
            <person name="Lind A.E."/>
            <person name="van Eijk R."/>
            <person name="Schleper C."/>
            <person name="Guy L."/>
            <person name="Ettema T.J."/>
        </authorList>
    </citation>
    <scope>NUCLEOTIDE SEQUENCE</scope>
</reference>
<feature type="non-terminal residue" evidence="1">
    <location>
        <position position="40"/>
    </location>
</feature>
<name>A0A0F9GDQ8_9ZZZZ</name>
<dbReference type="EMBL" id="LAZR01018286">
    <property type="protein sequence ID" value="KKL96969.1"/>
    <property type="molecule type" value="Genomic_DNA"/>
</dbReference>
<proteinExistence type="predicted"/>
<gene>
    <name evidence="1" type="ORF">LCGC14_1839150</name>
</gene>
<accession>A0A0F9GDQ8</accession>
<protein>
    <submittedName>
        <fullName evidence="1">Uncharacterized protein</fullName>
    </submittedName>
</protein>